<protein>
    <submittedName>
        <fullName evidence="1">Uncharacterized protein</fullName>
    </submittedName>
</protein>
<dbReference type="EMBL" id="GDIQ01002664">
    <property type="protein sequence ID" value="JAN92073.1"/>
    <property type="molecule type" value="Transcribed_RNA"/>
</dbReference>
<accession>A0A0P6ASY0</accession>
<evidence type="ECO:0000313" key="1">
    <source>
        <dbReference type="EMBL" id="JAN92073.1"/>
    </source>
</evidence>
<proteinExistence type="predicted"/>
<dbReference type="AlphaFoldDB" id="A0A0P6ASY0"/>
<reference evidence="1" key="1">
    <citation type="submission" date="2015-10" db="EMBL/GenBank/DDBJ databases">
        <title>EvidentialGene: Evidence-directed Construction of Complete mRNA Transcriptomes without Genomes.</title>
        <authorList>
            <person name="Gilbert D.G."/>
        </authorList>
    </citation>
    <scope>NUCLEOTIDE SEQUENCE</scope>
</reference>
<organism evidence="1">
    <name type="scientific">Daphnia magna</name>
    <dbReference type="NCBI Taxonomy" id="35525"/>
    <lineage>
        <taxon>Eukaryota</taxon>
        <taxon>Metazoa</taxon>
        <taxon>Ecdysozoa</taxon>
        <taxon>Arthropoda</taxon>
        <taxon>Crustacea</taxon>
        <taxon>Branchiopoda</taxon>
        <taxon>Diplostraca</taxon>
        <taxon>Cladocera</taxon>
        <taxon>Anomopoda</taxon>
        <taxon>Daphniidae</taxon>
        <taxon>Daphnia</taxon>
    </lineage>
</organism>
<name>A0A0P6ASY0_9CRUS</name>
<sequence>MDFVFMWDLVKVHDFDSEFNDNNDTQVRFNPRLLVFLINVENGAVVLARQHHVEAILFLNALKYRKLCVIRFKIQQASQKLILFSCGTSTFRVITITKVFTL</sequence>